<dbReference type="Proteomes" id="UP001165565">
    <property type="component" value="Unassembled WGS sequence"/>
</dbReference>
<feature type="domain" description="Carrier" evidence="4">
    <location>
        <begin position="529"/>
        <end position="607"/>
    </location>
</feature>
<protein>
    <submittedName>
        <fullName evidence="5">Amino acid adenylation domain-containing protein</fullName>
    </submittedName>
</protein>
<evidence type="ECO:0000259" key="4">
    <source>
        <dbReference type="PROSITE" id="PS50075"/>
    </source>
</evidence>
<dbReference type="EMBL" id="JANFAV010000004">
    <property type="protein sequence ID" value="MCW6534845.1"/>
    <property type="molecule type" value="Genomic_DNA"/>
</dbReference>
<dbReference type="Gene3D" id="2.160.10.10">
    <property type="entry name" value="Hexapeptide repeat proteins"/>
    <property type="match status" value="2"/>
</dbReference>
<proteinExistence type="predicted"/>
<dbReference type="SUPFAM" id="SSF51161">
    <property type="entry name" value="Trimeric LpxA-like enzymes"/>
    <property type="match status" value="3"/>
</dbReference>
<feature type="transmembrane region" description="Helical" evidence="3">
    <location>
        <begin position="919"/>
        <end position="938"/>
    </location>
</feature>
<comment type="caution">
    <text evidence="5">The sequence shown here is derived from an EMBL/GenBank/DDBJ whole genome shotgun (WGS) entry which is preliminary data.</text>
</comment>
<dbReference type="InterPro" id="IPR025110">
    <property type="entry name" value="AMP-bd_C"/>
</dbReference>
<dbReference type="InterPro" id="IPR042099">
    <property type="entry name" value="ANL_N_sf"/>
</dbReference>
<dbReference type="InterPro" id="IPR009081">
    <property type="entry name" value="PP-bd_ACP"/>
</dbReference>
<dbReference type="PROSITE" id="PS00455">
    <property type="entry name" value="AMP_BINDING"/>
    <property type="match status" value="1"/>
</dbReference>
<evidence type="ECO:0000313" key="5">
    <source>
        <dbReference type="EMBL" id="MCW6534845.1"/>
    </source>
</evidence>
<keyword evidence="6" id="KW-1185">Reference proteome</keyword>
<dbReference type="CDD" id="cd05930">
    <property type="entry name" value="A_NRPS"/>
    <property type="match status" value="1"/>
</dbReference>
<dbReference type="PROSITE" id="PS00012">
    <property type="entry name" value="PHOSPHOPANTETHEINE"/>
    <property type="match status" value="1"/>
</dbReference>
<dbReference type="PROSITE" id="PS50075">
    <property type="entry name" value="CARRIER"/>
    <property type="match status" value="1"/>
</dbReference>
<dbReference type="InterPro" id="IPR006162">
    <property type="entry name" value="Ppantetheine_attach_site"/>
</dbReference>
<dbReference type="InterPro" id="IPR045851">
    <property type="entry name" value="AMP-bd_C_sf"/>
</dbReference>
<keyword evidence="3" id="KW-0812">Transmembrane</keyword>
<dbReference type="InterPro" id="IPR036736">
    <property type="entry name" value="ACP-like_sf"/>
</dbReference>
<sequence>MAFEDPTRSLAATSDETLGPLLHDFLRAAVAHHADRPALDIPPGRNRPARQQLSYAELDAASDRLAQHLAALVQGEEIVAIHLPRTSSALYVAQLAALKAGAAFTCLDASFPDERMREIVEDASAVAVLTDQPGIARLAPVCGDMTRLLDVPALLAEAPAANALPQDIAADRLAYVIYTSGTTGRPKGVMIEHRNIANLVASDLGEFALGPGDRVVQGSSSAYDSSIEETWLAFAAGATLLVMDDDAARLGPDIIGWLRDEKATVFCPPPTLLRSSGCSNPATALPDLKLLYVGGEALPRDIADLWSEGRRLVNGYGPTECAVTCLRGDIVAGGPITIGWPVPGMTGFVLDDDLAVLPDGQQGELCISGAGVARGYRNRPELTLEKFVDHPRLGRLYRTGDLVHREEDGSFFYHGRIDAQVKIRGYRVELGEIETRLASLPGVRAAGCRLQDHRGTAELVAFVVAEDPATPPDGDALRAQLATTLPRYMVPMRIGVIDELPVSVGGKLNRAALPMLELAAVVVDRHNVPAETEMEQLLAVGVADILKRPAAVSVEDDFFEDLGGDSLSAALLVTLLREDPRTDWITVSDIYDARTVRALALLADRAVPEDDAGEVLVREGQVRPVLANVVQLSWLTGELLIGSWVTWIAAFRLLPPVFGQLGLVSFILLSPLIAIAAAAVYVPVSIAFAVAVKRVVIGRYRAIRAPVWSNYYLRHWVVFQAVRLIPWPLLQGTVFQQIALRALGARIGRGVHLHRGVDLRRGGWDLLEIGDYAAIGQDARVGLVELDRGDIVVAPITLEAGATMRVRSGVEGNCRVGAGSVLTALSVLNAGKSIPPGELWDGVPAGPVGPAPAAPPVPPRQLSPLAHGVSLMLAEGAAAFVAALPAELLTIATCLAAGIGFEEVWRWIYHPTFDSRVAVAVLGLTMLSIPLTLIWTALMSRMMGRVRAGTIGLRSPAYIRAWVKTGLLIRAGEWLSGTLFWSMWLRLAGMRVGRKCEISTIIDVTPELCEIGAETFFADGIYLGGGEARNGSITLAPIRLGRNTFLGNHAVIPAGEHLPDNILIGIATVADSREIVTGQSRFGHPSFDLPRREVIEVDRSLTHDPSAIRYINRMFWEVLRFTLPIVPLLLTAVWYAMLVQAQDMVASPLVYILLVVPAATLVPLVALCFTVLALKWLLIGRVKPGQHALWSCWCSRWDFVYVAWAKLANLVLQGLEGTFILPVYLRLMGLTIGKRAVLGPQFAQVVDPDMIHIGDGATVSAMFQAHTFEDRVLKTDKVFIGKGATVSGATVPLYGAVIGDHTHVGPHSVIMKHEHLLPGLRFQGVPTKVYGREG</sequence>
<dbReference type="InterPro" id="IPR011004">
    <property type="entry name" value="Trimer_LpxA-like_sf"/>
</dbReference>
<keyword evidence="1" id="KW-0596">Phosphopantetheine</keyword>
<dbReference type="Gene3D" id="3.30.300.30">
    <property type="match status" value="1"/>
</dbReference>
<dbReference type="GO" id="GO:0031177">
    <property type="term" value="F:phosphopantetheine binding"/>
    <property type="evidence" value="ECO:0007669"/>
    <property type="project" value="TreeGrafter"/>
</dbReference>
<dbReference type="InterPro" id="IPR000873">
    <property type="entry name" value="AMP-dep_synth/lig_dom"/>
</dbReference>
<dbReference type="NCBIfam" id="TIGR01733">
    <property type="entry name" value="AA-adenyl-dom"/>
    <property type="match status" value="1"/>
</dbReference>
<evidence type="ECO:0000256" key="1">
    <source>
        <dbReference type="ARBA" id="ARBA00022450"/>
    </source>
</evidence>
<feature type="transmembrane region" description="Helical" evidence="3">
    <location>
        <begin position="1118"/>
        <end position="1137"/>
    </location>
</feature>
<feature type="transmembrane region" description="Helical" evidence="3">
    <location>
        <begin position="877"/>
        <end position="899"/>
    </location>
</feature>
<evidence type="ECO:0000313" key="6">
    <source>
        <dbReference type="Proteomes" id="UP001165565"/>
    </source>
</evidence>
<name>A0AA42CPQ3_9SPHN</name>
<evidence type="ECO:0000256" key="2">
    <source>
        <dbReference type="ARBA" id="ARBA00022553"/>
    </source>
</evidence>
<dbReference type="InterPro" id="IPR020845">
    <property type="entry name" value="AMP-binding_CS"/>
</dbReference>
<organism evidence="5 6">
    <name type="scientific">Sphingomonas lycopersici</name>
    <dbReference type="NCBI Taxonomy" id="2951807"/>
    <lineage>
        <taxon>Bacteria</taxon>
        <taxon>Pseudomonadati</taxon>
        <taxon>Pseudomonadota</taxon>
        <taxon>Alphaproteobacteria</taxon>
        <taxon>Sphingomonadales</taxon>
        <taxon>Sphingomonadaceae</taxon>
        <taxon>Sphingomonas</taxon>
    </lineage>
</organism>
<keyword evidence="3" id="KW-1133">Transmembrane helix</keyword>
<keyword evidence="3" id="KW-0472">Membrane</keyword>
<feature type="transmembrane region" description="Helical" evidence="3">
    <location>
        <begin position="1149"/>
        <end position="1174"/>
    </location>
</feature>
<dbReference type="Pfam" id="PF00501">
    <property type="entry name" value="AMP-binding"/>
    <property type="match status" value="1"/>
</dbReference>
<accession>A0AA42CPQ3</accession>
<dbReference type="Pfam" id="PF00550">
    <property type="entry name" value="PP-binding"/>
    <property type="match status" value="1"/>
</dbReference>
<dbReference type="Gene3D" id="3.40.50.12780">
    <property type="entry name" value="N-terminal domain of ligase-like"/>
    <property type="match status" value="1"/>
</dbReference>
<dbReference type="GO" id="GO:0043041">
    <property type="term" value="P:amino acid activation for nonribosomal peptide biosynthetic process"/>
    <property type="evidence" value="ECO:0007669"/>
    <property type="project" value="TreeGrafter"/>
</dbReference>
<dbReference type="RefSeq" id="WP_265268657.1">
    <property type="nucleotide sequence ID" value="NZ_JANFAV010000004.1"/>
</dbReference>
<keyword evidence="2" id="KW-0597">Phosphoprotein</keyword>
<gene>
    <name evidence="5" type="ORF">NEE01_08610</name>
</gene>
<dbReference type="SUPFAM" id="SSF56801">
    <property type="entry name" value="Acetyl-CoA synthetase-like"/>
    <property type="match status" value="1"/>
</dbReference>
<dbReference type="Gene3D" id="1.10.1200.10">
    <property type="entry name" value="ACP-like"/>
    <property type="match status" value="1"/>
</dbReference>
<dbReference type="InterPro" id="IPR010071">
    <property type="entry name" value="AA_adenyl_dom"/>
</dbReference>
<dbReference type="GO" id="GO:0044550">
    <property type="term" value="P:secondary metabolite biosynthetic process"/>
    <property type="evidence" value="ECO:0007669"/>
    <property type="project" value="TreeGrafter"/>
</dbReference>
<dbReference type="SUPFAM" id="SSF47336">
    <property type="entry name" value="ACP-like"/>
    <property type="match status" value="1"/>
</dbReference>
<dbReference type="GO" id="GO:0005737">
    <property type="term" value="C:cytoplasm"/>
    <property type="evidence" value="ECO:0007669"/>
    <property type="project" value="TreeGrafter"/>
</dbReference>
<dbReference type="PANTHER" id="PTHR45527">
    <property type="entry name" value="NONRIBOSOMAL PEPTIDE SYNTHETASE"/>
    <property type="match status" value="1"/>
</dbReference>
<evidence type="ECO:0000256" key="3">
    <source>
        <dbReference type="SAM" id="Phobius"/>
    </source>
</evidence>
<dbReference type="PANTHER" id="PTHR45527:SF1">
    <property type="entry name" value="FATTY ACID SYNTHASE"/>
    <property type="match status" value="1"/>
</dbReference>
<reference evidence="5" key="1">
    <citation type="submission" date="2022-06" db="EMBL/GenBank/DDBJ databases">
        <title>Sphingomonas sp. nov. isolated from rhizosphere soil of tomato.</title>
        <authorList>
            <person name="Dong H."/>
            <person name="Gao R."/>
        </authorList>
    </citation>
    <scope>NUCLEOTIDE SEQUENCE</scope>
    <source>
        <strain evidence="5">MMSM24</strain>
    </source>
</reference>
<dbReference type="Pfam" id="PF13193">
    <property type="entry name" value="AMP-binding_C"/>
    <property type="match status" value="1"/>
</dbReference>
<feature type="transmembrane region" description="Helical" evidence="3">
    <location>
        <begin position="666"/>
        <end position="692"/>
    </location>
</feature>